<accession>A0A9D2G6V4</accession>
<keyword evidence="1" id="KW-0732">Signal</keyword>
<dbReference type="EMBL" id="DXBB01000098">
    <property type="protein sequence ID" value="HIZ73306.1"/>
    <property type="molecule type" value="Genomic_DNA"/>
</dbReference>
<organism evidence="2 3">
    <name type="scientific">Candidatus Gallimonas intestinavium</name>
    <dbReference type="NCBI Taxonomy" id="2838603"/>
    <lineage>
        <taxon>Bacteria</taxon>
        <taxon>Bacillati</taxon>
        <taxon>Bacillota</taxon>
        <taxon>Clostridia</taxon>
        <taxon>Candidatus Gallimonas</taxon>
    </lineage>
</organism>
<gene>
    <name evidence="2" type="ORF">H9964_06975</name>
</gene>
<proteinExistence type="predicted"/>
<evidence type="ECO:0000256" key="1">
    <source>
        <dbReference type="SAM" id="SignalP"/>
    </source>
</evidence>
<comment type="caution">
    <text evidence="2">The sequence shown here is derived from an EMBL/GenBank/DDBJ whole genome shotgun (WGS) entry which is preliminary data.</text>
</comment>
<reference evidence="2" key="1">
    <citation type="journal article" date="2021" name="PeerJ">
        <title>Extensive microbial diversity within the chicken gut microbiome revealed by metagenomics and culture.</title>
        <authorList>
            <person name="Gilroy R."/>
            <person name="Ravi A."/>
            <person name="Getino M."/>
            <person name="Pursley I."/>
            <person name="Horton D.L."/>
            <person name="Alikhan N.F."/>
            <person name="Baker D."/>
            <person name="Gharbi K."/>
            <person name="Hall N."/>
            <person name="Watson M."/>
            <person name="Adriaenssens E.M."/>
            <person name="Foster-Nyarko E."/>
            <person name="Jarju S."/>
            <person name="Secka A."/>
            <person name="Antonio M."/>
            <person name="Oren A."/>
            <person name="Chaudhuri R.R."/>
            <person name="La Ragione R."/>
            <person name="Hildebrand F."/>
            <person name="Pallen M.J."/>
        </authorList>
    </citation>
    <scope>NUCLEOTIDE SEQUENCE</scope>
    <source>
        <strain evidence="2">ChiW7-2402</strain>
    </source>
</reference>
<protein>
    <submittedName>
        <fullName evidence="2">Uncharacterized protein</fullName>
    </submittedName>
</protein>
<feature type="signal peptide" evidence="1">
    <location>
        <begin position="1"/>
        <end position="23"/>
    </location>
</feature>
<dbReference type="Proteomes" id="UP000824102">
    <property type="component" value="Unassembled WGS sequence"/>
</dbReference>
<feature type="chain" id="PRO_5039000694" evidence="1">
    <location>
        <begin position="24"/>
        <end position="700"/>
    </location>
</feature>
<name>A0A9D2G6V4_9FIRM</name>
<dbReference type="PROSITE" id="PS51257">
    <property type="entry name" value="PROKAR_LIPOPROTEIN"/>
    <property type="match status" value="1"/>
</dbReference>
<reference evidence="2" key="2">
    <citation type="submission" date="2021-04" db="EMBL/GenBank/DDBJ databases">
        <authorList>
            <person name="Gilroy R."/>
        </authorList>
    </citation>
    <scope>NUCLEOTIDE SEQUENCE</scope>
    <source>
        <strain evidence="2">ChiW7-2402</strain>
    </source>
</reference>
<evidence type="ECO:0000313" key="3">
    <source>
        <dbReference type="Proteomes" id="UP000824102"/>
    </source>
</evidence>
<sequence>MAFNKKKTAAVGIAAVMALGALAGCDLVSTDLQKDYEQVIAEVDITASDDFQAGGKYAAYADAIEPSAVIKRDLVASFMSVGYMYVESYGYSYADAYELIKNSLVNRAIYLQYAQVYFYESGEYSVSGYEAAVSSASEADKNIAGLAYFLSEEEIAKAEYDTKVSVNTTIDSLEMAIIDFEDEHDHEEARTTPTGVGTVNEDFVDPAYKIYTGSNSASDCGSYETVDESTPSTRTRAYKRLLSNLNSYGLIEKGENTSDVTSLSYYQIQRRNTYEDAVIDKLGEAFEDEAAEGITQEWVTSKYEETLASQQQMFSADTTSLETALDSVSDSSFVLYSPDENYGFVLNILLPFSATQTAALNAAPADRGDVNGNKFMTRASLLESVRATDQRRTWFTGHDDYSFVAEEADNAYTGGNADRQYLFFEDNLKKSEGDTAQYDPLKNYYGKYTYNGTVEKTEGEHGKTEFKITPNQLSIDGFLSEMKGYLTANGYTLGEELTADAGYYSKTLSDYYNEDGTVDYSSFVYYKASVNELSDFNANDVFVTGSDENNVMSMMNELSFAYNTDTAGLNSYLGYAVSPNATDYMKEFEYAAQEAVRGGAGTIVVVPTDYGWHIIYCTFSFAGNTPYTFDWNEIEEEGTFSNLYYEALKASNLTTYSTSRQTEIINSYDNDACVTLHEDRYQDLILDGSESDPHAGHDHS</sequence>
<dbReference type="AlphaFoldDB" id="A0A9D2G6V4"/>
<evidence type="ECO:0000313" key="2">
    <source>
        <dbReference type="EMBL" id="HIZ73306.1"/>
    </source>
</evidence>